<dbReference type="GO" id="GO:0046856">
    <property type="term" value="P:phosphatidylinositol dephosphorylation"/>
    <property type="evidence" value="ECO:0007669"/>
    <property type="project" value="InterPro"/>
</dbReference>
<feature type="domain" description="Inositol polyphosphate-related phosphatase" evidence="1">
    <location>
        <begin position="13"/>
        <end position="371"/>
    </location>
</feature>
<evidence type="ECO:0000313" key="3">
    <source>
        <dbReference type="Proteomes" id="UP000007799"/>
    </source>
</evidence>
<dbReference type="GO" id="GO:0004439">
    <property type="term" value="F:phosphatidylinositol-4,5-bisphosphate 5-phosphatase activity"/>
    <property type="evidence" value="ECO:0007669"/>
    <property type="project" value="TreeGrafter"/>
</dbReference>
<protein>
    <recommendedName>
        <fullName evidence="1">Inositol polyphosphate-related phosphatase domain-containing protein</fullName>
    </recommendedName>
</protein>
<dbReference type="FunCoup" id="F2UPA0">
    <property type="interactions" value="1250"/>
</dbReference>
<sequence>MGAHASVPEIKREKLSCFICTWNLGNEAPEPLDWIPKGHFDMYVIGVQESCYTPKGHEGEKHDDVKAEYHWQQRLDDCFGEEYECLAYQTLSPRTDKTYKTETSFKDAVVKGEAKSSGIRLAVYVSKRLRTKEFQIEHEVLFQTCGRLNGASGNKGGVAINLNINGARISFVNCHLNAHMQELPRRNEDYDQISRYLHRTDDLFGERKRKLEESGDLTFVVEVENRHDAVFWFGDLNYRLQPLDDLDLRKEMHDIVCKEIDRQNWEGLMDFDQLKKQQKLGLVLAGFEEEEIRFPPTFKFARDPSSRAAKSGQERDVYVSKRVPSYCDRILYRANEGATITCTDYTYNGDVTSSDHRPVMASFELNVPMVSSLKRHTLAKPRALRLELSNLILRTEASHNPANDTDTPVTITIYHRHANTRINTNACAKPKRVWDGPFVLESSTKLDTVLLYPVLFLIRDRSKKEADQHCLGEGMLSLLDLTSRPFKTEVYQGGKPYGLLAGQVEFSFV</sequence>
<dbReference type="SMART" id="SM00128">
    <property type="entry name" value="IPPc"/>
    <property type="match status" value="1"/>
</dbReference>
<dbReference type="GeneID" id="16069478"/>
<gene>
    <name evidence="2" type="ORF">PTSG_10021</name>
</gene>
<dbReference type="OrthoDB" id="7862313at2759"/>
<dbReference type="Gene3D" id="3.60.10.10">
    <property type="entry name" value="Endonuclease/exonuclease/phosphatase"/>
    <property type="match status" value="1"/>
</dbReference>
<dbReference type="InterPro" id="IPR000300">
    <property type="entry name" value="IPPc"/>
</dbReference>
<dbReference type="EMBL" id="GL832986">
    <property type="protein sequence ID" value="EGD79455.1"/>
    <property type="molecule type" value="Genomic_DNA"/>
</dbReference>
<evidence type="ECO:0000313" key="2">
    <source>
        <dbReference type="EMBL" id="EGD79455.1"/>
    </source>
</evidence>
<dbReference type="RefSeq" id="XP_004988936.1">
    <property type="nucleotide sequence ID" value="XM_004988879.1"/>
</dbReference>
<dbReference type="AlphaFoldDB" id="F2UPA0"/>
<dbReference type="PANTHER" id="PTHR11200">
    <property type="entry name" value="INOSITOL 5-PHOSPHATASE"/>
    <property type="match status" value="1"/>
</dbReference>
<reference evidence="2" key="1">
    <citation type="submission" date="2009-08" db="EMBL/GenBank/DDBJ databases">
        <title>Annotation of Salpingoeca rosetta.</title>
        <authorList>
            <consortium name="The Broad Institute Genome Sequencing Platform"/>
            <person name="Russ C."/>
            <person name="Cuomo C."/>
            <person name="Burger G."/>
            <person name="Gray M.W."/>
            <person name="Holland P.W.H."/>
            <person name="King N."/>
            <person name="Lang F.B.F."/>
            <person name="Roger A.J."/>
            <person name="Ruiz-Trillo I."/>
            <person name="Young S.K."/>
            <person name="Zeng Q."/>
            <person name="Gargeya S."/>
            <person name="Alvarado L."/>
            <person name="Berlin A."/>
            <person name="Chapman S.B."/>
            <person name="Chen Z."/>
            <person name="Freedman E."/>
            <person name="Gellesch M."/>
            <person name="Goldberg J."/>
            <person name="Griggs A."/>
            <person name="Gujja S."/>
            <person name="Heilman E."/>
            <person name="Heiman D."/>
            <person name="Howarth C."/>
            <person name="Mehta T."/>
            <person name="Neiman D."/>
            <person name="Pearson M."/>
            <person name="Roberts A."/>
            <person name="Saif S."/>
            <person name="Shea T."/>
            <person name="Shenoy N."/>
            <person name="Sisk P."/>
            <person name="Stolte C."/>
            <person name="Sykes S."/>
            <person name="White J."/>
            <person name="Yandava C."/>
            <person name="Haas B."/>
            <person name="Nusbaum C."/>
            <person name="Birren B."/>
        </authorList>
    </citation>
    <scope>NUCLEOTIDE SEQUENCE [LARGE SCALE GENOMIC DNA]</scope>
    <source>
        <strain evidence="2">ATCC 50818</strain>
    </source>
</reference>
<dbReference type="KEGG" id="sre:PTSG_10021"/>
<evidence type="ECO:0000259" key="1">
    <source>
        <dbReference type="SMART" id="SM00128"/>
    </source>
</evidence>
<organism evidence="3">
    <name type="scientific">Salpingoeca rosetta (strain ATCC 50818 / BSB-021)</name>
    <dbReference type="NCBI Taxonomy" id="946362"/>
    <lineage>
        <taxon>Eukaryota</taxon>
        <taxon>Choanoflagellata</taxon>
        <taxon>Craspedida</taxon>
        <taxon>Salpingoecidae</taxon>
        <taxon>Salpingoeca</taxon>
    </lineage>
</organism>
<keyword evidence="3" id="KW-1185">Reference proteome</keyword>
<dbReference type="Proteomes" id="UP000007799">
    <property type="component" value="Unassembled WGS sequence"/>
</dbReference>
<dbReference type="STRING" id="946362.F2UPA0"/>
<proteinExistence type="predicted"/>
<dbReference type="SUPFAM" id="SSF56219">
    <property type="entry name" value="DNase I-like"/>
    <property type="match status" value="1"/>
</dbReference>
<dbReference type="OMA" id="AREYRCV"/>
<dbReference type="InterPro" id="IPR046985">
    <property type="entry name" value="IP5"/>
</dbReference>
<dbReference type="eggNOG" id="KOG0565">
    <property type="taxonomic scope" value="Eukaryota"/>
</dbReference>
<dbReference type="InterPro" id="IPR036691">
    <property type="entry name" value="Endo/exonu/phosph_ase_sf"/>
</dbReference>
<accession>F2UPA0</accession>
<dbReference type="PANTHER" id="PTHR11200:SF275">
    <property type="entry name" value="LD06095P"/>
    <property type="match status" value="1"/>
</dbReference>
<name>F2UPA0_SALR5</name>
<dbReference type="InParanoid" id="F2UPA0"/>
<dbReference type="Pfam" id="PF22669">
    <property type="entry name" value="Exo_endo_phos2"/>
    <property type="match status" value="1"/>
</dbReference>